<gene>
    <name evidence="2" type="ORF">MELLADRAFT_113613</name>
</gene>
<dbReference type="KEGG" id="mlr:MELLADRAFT_113613"/>
<dbReference type="EMBL" id="GL883178">
    <property type="protein sequence ID" value="EGF98327.1"/>
    <property type="molecule type" value="Genomic_DNA"/>
</dbReference>
<feature type="compositionally biased region" description="Basic residues" evidence="1">
    <location>
        <begin position="38"/>
        <end position="54"/>
    </location>
</feature>
<keyword evidence="3" id="KW-1185">Reference proteome</keyword>
<reference evidence="3" key="1">
    <citation type="journal article" date="2011" name="Proc. Natl. Acad. Sci. U.S.A.">
        <title>Obligate biotrophy features unraveled by the genomic analysis of rust fungi.</title>
        <authorList>
            <person name="Duplessis S."/>
            <person name="Cuomo C.A."/>
            <person name="Lin Y.-C."/>
            <person name="Aerts A."/>
            <person name="Tisserant E."/>
            <person name="Veneault-Fourrey C."/>
            <person name="Joly D.L."/>
            <person name="Hacquard S."/>
            <person name="Amselem J."/>
            <person name="Cantarel B.L."/>
            <person name="Chiu R."/>
            <person name="Coutinho P.M."/>
            <person name="Feau N."/>
            <person name="Field M."/>
            <person name="Frey P."/>
            <person name="Gelhaye E."/>
            <person name="Goldberg J."/>
            <person name="Grabherr M.G."/>
            <person name="Kodira C.D."/>
            <person name="Kohler A."/>
            <person name="Kuees U."/>
            <person name="Lindquist E.A."/>
            <person name="Lucas S.M."/>
            <person name="Mago R."/>
            <person name="Mauceli E."/>
            <person name="Morin E."/>
            <person name="Murat C."/>
            <person name="Pangilinan J.L."/>
            <person name="Park R."/>
            <person name="Pearson M."/>
            <person name="Quesneville H."/>
            <person name="Rouhier N."/>
            <person name="Sakthikumar S."/>
            <person name="Salamov A.A."/>
            <person name="Schmutz J."/>
            <person name="Selles B."/>
            <person name="Shapiro H."/>
            <person name="Tanguay P."/>
            <person name="Tuskan G.A."/>
            <person name="Henrissat B."/>
            <person name="Van de Peer Y."/>
            <person name="Rouze P."/>
            <person name="Ellis J.G."/>
            <person name="Dodds P.N."/>
            <person name="Schein J.E."/>
            <person name="Zhong S."/>
            <person name="Hamelin R.C."/>
            <person name="Grigoriev I.V."/>
            <person name="Szabo L.J."/>
            <person name="Martin F."/>
        </authorList>
    </citation>
    <scope>NUCLEOTIDE SEQUENCE [LARGE SCALE GENOMIC DNA]</scope>
    <source>
        <strain evidence="3">98AG31 / pathotype 3-4-7</strain>
    </source>
</reference>
<organism evidence="3">
    <name type="scientific">Melampsora larici-populina (strain 98AG31 / pathotype 3-4-7)</name>
    <name type="common">Poplar leaf rust fungus</name>
    <dbReference type="NCBI Taxonomy" id="747676"/>
    <lineage>
        <taxon>Eukaryota</taxon>
        <taxon>Fungi</taxon>
        <taxon>Dikarya</taxon>
        <taxon>Basidiomycota</taxon>
        <taxon>Pucciniomycotina</taxon>
        <taxon>Pucciniomycetes</taxon>
        <taxon>Pucciniales</taxon>
        <taxon>Melampsoraceae</taxon>
        <taxon>Melampsora</taxon>
    </lineage>
</organism>
<dbReference type="VEuPathDB" id="FungiDB:MELLADRAFT_113613"/>
<dbReference type="HOGENOM" id="CLU_045282_0_0_1"/>
<dbReference type="AlphaFoldDB" id="F4SAH4"/>
<feature type="compositionally biased region" description="Acidic residues" evidence="1">
    <location>
        <begin position="79"/>
        <end position="98"/>
    </location>
</feature>
<dbReference type="Proteomes" id="UP000001072">
    <property type="component" value="Unassembled WGS sequence"/>
</dbReference>
<feature type="compositionally biased region" description="Basic residues" evidence="1">
    <location>
        <begin position="341"/>
        <end position="350"/>
    </location>
</feature>
<evidence type="ECO:0000313" key="3">
    <source>
        <dbReference type="Proteomes" id="UP000001072"/>
    </source>
</evidence>
<protein>
    <submittedName>
        <fullName evidence="2">Uncharacterized protein</fullName>
    </submittedName>
</protein>
<dbReference type="InParanoid" id="F4SAH4"/>
<sequence>MAEQGQASTKTFNKDVQQILKNHDREMNQQEDTSTTRGKGKATRGRGRGGRRGRGGATSTRPTRSATKGKIRKPKDATTEDEDEELTELEEVKEDEEGDRSINGSVEGDKEDEEEVDEIISLGDEAEFVMESAHIEREHNHYAEELMKLYRKGKTGRFQMLKMSYEEWCKKNGSKPRMIQMLGCSSDEEEEQVSGAVKRKSKAQDTDKPIKIGKTMNPGKVLTHRLIELSAYWNNKMVACFGYVPLTIFVPAWLLADTTHMANRRKQSSSCSNVLSYVDEQITAVTGGRMLSHLATPGRSHHEHGHTQSNGQHHHDNFGNHVGYDDHEQSGSHGGVSNGRGRGKRGRGRGNGHGVSGRGGIMRTMTQQAPTTMINGVAVPKFGPGAFEALKAARQAGTSNSAGSQQSETASYRKRGDTPHEVNEVTRDVTVQRADHDQPRDQSKILIKCNKETVTDI</sequence>
<evidence type="ECO:0000313" key="2">
    <source>
        <dbReference type="EMBL" id="EGF98327.1"/>
    </source>
</evidence>
<accession>F4SAH4</accession>
<proteinExistence type="predicted"/>
<evidence type="ECO:0000256" key="1">
    <source>
        <dbReference type="SAM" id="MobiDB-lite"/>
    </source>
</evidence>
<dbReference type="GeneID" id="18925033"/>
<feature type="compositionally biased region" description="Basic and acidic residues" evidence="1">
    <location>
        <begin position="433"/>
        <end position="444"/>
    </location>
</feature>
<feature type="compositionally biased region" description="Gly residues" evidence="1">
    <location>
        <begin position="351"/>
        <end position="360"/>
    </location>
</feature>
<name>F4SAH4_MELLP</name>
<feature type="compositionally biased region" description="Polar residues" evidence="1">
    <location>
        <begin position="396"/>
        <end position="410"/>
    </location>
</feature>
<feature type="compositionally biased region" description="Basic and acidic residues" evidence="1">
    <location>
        <begin position="414"/>
        <end position="427"/>
    </location>
</feature>
<feature type="compositionally biased region" description="Polar residues" evidence="1">
    <location>
        <begin position="1"/>
        <end position="20"/>
    </location>
</feature>
<feature type="region of interest" description="Disordered" evidence="1">
    <location>
        <begin position="393"/>
        <end position="444"/>
    </location>
</feature>
<feature type="compositionally biased region" description="Basic and acidic residues" evidence="1">
    <location>
        <begin position="313"/>
        <end position="330"/>
    </location>
</feature>
<feature type="region of interest" description="Disordered" evidence="1">
    <location>
        <begin position="293"/>
        <end position="361"/>
    </location>
</feature>
<feature type="region of interest" description="Disordered" evidence="1">
    <location>
        <begin position="1"/>
        <end position="116"/>
    </location>
</feature>
<dbReference type="RefSeq" id="XP_007418391.1">
    <property type="nucleotide sequence ID" value="XM_007418329.1"/>
</dbReference>